<dbReference type="AlphaFoldDB" id="A0AAD7PK87"/>
<dbReference type="Pfam" id="PF03171">
    <property type="entry name" value="2OG-FeII_Oxy"/>
    <property type="match status" value="1"/>
</dbReference>
<evidence type="ECO:0000259" key="1">
    <source>
        <dbReference type="Pfam" id="PF03171"/>
    </source>
</evidence>
<keyword evidence="3" id="KW-1185">Reference proteome</keyword>
<comment type="caution">
    <text evidence="2">The sequence shown here is derived from an EMBL/GenBank/DDBJ whole genome shotgun (WGS) entry which is preliminary data.</text>
</comment>
<dbReference type="InterPro" id="IPR044861">
    <property type="entry name" value="IPNS-like_FE2OG_OXY"/>
</dbReference>
<reference evidence="2" key="1">
    <citation type="journal article" date="2023" name="Science">
        <title>Elucidation of the pathway for biosynthesis of saponin adjuvants from the soapbark tree.</title>
        <authorList>
            <person name="Reed J."/>
            <person name="Orme A."/>
            <person name="El-Demerdash A."/>
            <person name="Owen C."/>
            <person name="Martin L.B.B."/>
            <person name="Misra R.C."/>
            <person name="Kikuchi S."/>
            <person name="Rejzek M."/>
            <person name="Martin A.C."/>
            <person name="Harkess A."/>
            <person name="Leebens-Mack J."/>
            <person name="Louveau T."/>
            <person name="Stephenson M.J."/>
            <person name="Osbourn A."/>
        </authorList>
    </citation>
    <scope>NUCLEOTIDE SEQUENCE</scope>
    <source>
        <strain evidence="2">S10</strain>
    </source>
</reference>
<dbReference type="Gene3D" id="2.60.120.330">
    <property type="entry name" value="B-lactam Antibiotic, Isopenicillin N Synthase, Chain"/>
    <property type="match status" value="1"/>
</dbReference>
<keyword evidence="2" id="KW-0223">Dioxygenase</keyword>
<dbReference type="InterPro" id="IPR027443">
    <property type="entry name" value="IPNS-like_sf"/>
</dbReference>
<sequence>MLMALKKLFDLPEETKQRHTSPTPYSSYEGKHGLSSLRESFGIDYAAQPDVTLAFTNLMWPQGNQSFCETLRSMSSKILELNFLIMKMILESFGVEKQYDTQVEDMTSHFRMMKYRVPPVIAPSNNETGTDTAVGLFPHTDKSRLTILFQNEVQGLHVLSKEGNWIQVNVPEGRLCCHCW</sequence>
<dbReference type="EMBL" id="JARAOO010000008">
    <property type="protein sequence ID" value="KAJ7958722.1"/>
    <property type="molecule type" value="Genomic_DNA"/>
</dbReference>
<dbReference type="Proteomes" id="UP001163823">
    <property type="component" value="Chromosome 8"/>
</dbReference>
<protein>
    <submittedName>
        <fullName evidence="2">2-oxoglutarate-dependent dioxygenase</fullName>
    </submittedName>
</protein>
<gene>
    <name evidence="2" type="ORF">O6P43_019401</name>
</gene>
<dbReference type="KEGG" id="qsa:O6P43_019401"/>
<evidence type="ECO:0000313" key="2">
    <source>
        <dbReference type="EMBL" id="KAJ7958723.1"/>
    </source>
</evidence>
<feature type="domain" description="Isopenicillin N synthase-like Fe(2+) 2OG dioxygenase" evidence="1">
    <location>
        <begin position="114"/>
        <end position="175"/>
    </location>
</feature>
<organism evidence="2 3">
    <name type="scientific">Quillaja saponaria</name>
    <name type="common">Soap bark tree</name>
    <dbReference type="NCBI Taxonomy" id="32244"/>
    <lineage>
        <taxon>Eukaryota</taxon>
        <taxon>Viridiplantae</taxon>
        <taxon>Streptophyta</taxon>
        <taxon>Embryophyta</taxon>
        <taxon>Tracheophyta</taxon>
        <taxon>Spermatophyta</taxon>
        <taxon>Magnoliopsida</taxon>
        <taxon>eudicotyledons</taxon>
        <taxon>Gunneridae</taxon>
        <taxon>Pentapetalae</taxon>
        <taxon>rosids</taxon>
        <taxon>fabids</taxon>
        <taxon>Fabales</taxon>
        <taxon>Quillajaceae</taxon>
        <taxon>Quillaja</taxon>
    </lineage>
</organism>
<proteinExistence type="predicted"/>
<evidence type="ECO:0000313" key="3">
    <source>
        <dbReference type="Proteomes" id="UP001163823"/>
    </source>
</evidence>
<dbReference type="EMBL" id="JARAOO010000008">
    <property type="protein sequence ID" value="KAJ7958723.1"/>
    <property type="molecule type" value="Genomic_DNA"/>
</dbReference>
<dbReference type="InterPro" id="IPR050231">
    <property type="entry name" value="Iron_ascorbate_oxido_reductase"/>
</dbReference>
<dbReference type="SUPFAM" id="SSF51197">
    <property type="entry name" value="Clavaminate synthase-like"/>
    <property type="match status" value="1"/>
</dbReference>
<keyword evidence="2" id="KW-0560">Oxidoreductase</keyword>
<accession>A0AAD7PK87</accession>
<dbReference type="PANTHER" id="PTHR47990">
    <property type="entry name" value="2-OXOGLUTARATE (2OG) AND FE(II)-DEPENDENT OXYGENASE SUPERFAMILY PROTEIN-RELATED"/>
    <property type="match status" value="1"/>
</dbReference>
<dbReference type="GO" id="GO:0051213">
    <property type="term" value="F:dioxygenase activity"/>
    <property type="evidence" value="ECO:0007669"/>
    <property type="project" value="UniProtKB-KW"/>
</dbReference>
<name>A0AAD7PK87_QUISA</name>